<reference evidence="1 2" key="1">
    <citation type="journal article" date="2016" name="ISME J.">
        <title>Chasing the elusive Euryarchaeota class WSA2: genomes reveal a uniquely fastidious methyl-reducing methanogen.</title>
        <authorList>
            <person name="Nobu M.K."/>
            <person name="Narihiro T."/>
            <person name="Kuroda K."/>
            <person name="Mei R."/>
            <person name="Liu W.T."/>
        </authorList>
    </citation>
    <scope>NUCLEOTIDE SEQUENCE [LARGE SCALE GENOMIC DNA]</scope>
    <source>
        <strain evidence="1">U1lsi0528_Bin089</strain>
    </source>
</reference>
<comment type="caution">
    <text evidence="1">The sequence shown here is derived from an EMBL/GenBank/DDBJ whole genome shotgun (WGS) entry which is preliminary data.</text>
</comment>
<proteinExistence type="predicted"/>
<sequence length="60" mass="6858">MKGDIREGGAAMTAFGLMQFANISDFERESIAQGLLKYCELDTMAMVLIWEYWHNLINVN</sequence>
<dbReference type="Proteomes" id="UP000075578">
    <property type="component" value="Unassembled WGS sequence"/>
</dbReference>
<dbReference type="PATRIC" id="fig|1705564.3.peg.1444"/>
<dbReference type="AlphaFoldDB" id="A0A150IXL1"/>
<gene>
    <name evidence="1" type="ORF">AMQ74_01375</name>
</gene>
<evidence type="ECO:0000313" key="1">
    <source>
        <dbReference type="EMBL" id="KYC49723.1"/>
    </source>
</evidence>
<organism evidence="1 2">
    <name type="scientific">Candidatus Methanofastidiosum methylothiophilum</name>
    <dbReference type="NCBI Taxonomy" id="1705564"/>
    <lineage>
        <taxon>Archaea</taxon>
        <taxon>Methanobacteriati</taxon>
        <taxon>Methanobacteriota</taxon>
        <taxon>Stenosarchaea group</taxon>
        <taxon>Candidatus Methanofastidiosia</taxon>
        <taxon>Candidatus Methanofastidiosales</taxon>
        <taxon>Candidatus Methanofastidiosaceae</taxon>
        <taxon>Candidatus Methanofastidiosum</taxon>
    </lineage>
</organism>
<accession>A0A150IXL1</accession>
<name>A0A150IXL1_9EURY</name>
<evidence type="ECO:0000313" key="2">
    <source>
        <dbReference type="Proteomes" id="UP000075578"/>
    </source>
</evidence>
<dbReference type="EMBL" id="LNGD01000096">
    <property type="protein sequence ID" value="KYC49723.1"/>
    <property type="molecule type" value="Genomic_DNA"/>
</dbReference>
<protein>
    <submittedName>
        <fullName evidence="1">Uncharacterized protein</fullName>
    </submittedName>
</protein>